<dbReference type="Proteomes" id="UP000242415">
    <property type="component" value="Unassembled WGS sequence"/>
</dbReference>
<dbReference type="InterPro" id="IPR001017">
    <property type="entry name" value="DH_E1"/>
</dbReference>
<evidence type="ECO:0000313" key="7">
    <source>
        <dbReference type="Proteomes" id="UP000242415"/>
    </source>
</evidence>
<dbReference type="RefSeq" id="WP_091555987.1">
    <property type="nucleotide sequence ID" value="NZ_FNPH01000004.1"/>
</dbReference>
<keyword evidence="2" id="KW-0560">Oxidoreductase</keyword>
<dbReference type="STRING" id="405436.SAMN05444365_10469"/>
<name>A0A1H3NND6_9ACTN</name>
<dbReference type="PANTHER" id="PTHR43380">
    <property type="entry name" value="2-OXOISOVALERATE DEHYDROGENASE SUBUNIT ALPHA, MITOCHONDRIAL"/>
    <property type="match status" value="1"/>
</dbReference>
<evidence type="ECO:0000256" key="3">
    <source>
        <dbReference type="ARBA" id="ARBA00023052"/>
    </source>
</evidence>
<evidence type="ECO:0000259" key="5">
    <source>
        <dbReference type="Pfam" id="PF00676"/>
    </source>
</evidence>
<reference evidence="7" key="1">
    <citation type="submission" date="2016-10" db="EMBL/GenBank/DDBJ databases">
        <authorList>
            <person name="Varghese N."/>
            <person name="Submissions S."/>
        </authorList>
    </citation>
    <scope>NUCLEOTIDE SEQUENCE [LARGE SCALE GENOMIC DNA]</scope>
    <source>
        <strain evidence="7">DSM 45245</strain>
    </source>
</reference>
<dbReference type="InterPro" id="IPR050771">
    <property type="entry name" value="Alpha-ketoacid_DH_E1_comp"/>
</dbReference>
<dbReference type="Pfam" id="PF00676">
    <property type="entry name" value="E1_dh"/>
    <property type="match status" value="1"/>
</dbReference>
<evidence type="ECO:0000313" key="6">
    <source>
        <dbReference type="EMBL" id="SDY90180.1"/>
    </source>
</evidence>
<dbReference type="GO" id="GO:0016624">
    <property type="term" value="F:oxidoreductase activity, acting on the aldehyde or oxo group of donors, disulfide as acceptor"/>
    <property type="evidence" value="ECO:0007669"/>
    <property type="project" value="InterPro"/>
</dbReference>
<gene>
    <name evidence="6" type="ORF">SAMN05444365_10469</name>
</gene>
<feature type="region of interest" description="Disordered" evidence="4">
    <location>
        <begin position="1"/>
        <end position="32"/>
    </location>
</feature>
<feature type="domain" description="Dehydrogenase E1 component" evidence="5">
    <location>
        <begin position="62"/>
        <end position="339"/>
    </location>
</feature>
<organism evidence="6 7">
    <name type="scientific">Micromonospora pattaloongensis</name>
    <dbReference type="NCBI Taxonomy" id="405436"/>
    <lineage>
        <taxon>Bacteria</taxon>
        <taxon>Bacillati</taxon>
        <taxon>Actinomycetota</taxon>
        <taxon>Actinomycetes</taxon>
        <taxon>Micromonosporales</taxon>
        <taxon>Micromonosporaceae</taxon>
        <taxon>Micromonospora</taxon>
    </lineage>
</organism>
<dbReference type="PANTHER" id="PTHR43380:SF1">
    <property type="entry name" value="2-OXOISOVALERATE DEHYDROGENASE SUBUNIT ALPHA, MITOCHONDRIAL"/>
    <property type="match status" value="1"/>
</dbReference>
<comment type="cofactor">
    <cofactor evidence="1">
        <name>thiamine diphosphate</name>
        <dbReference type="ChEBI" id="CHEBI:58937"/>
    </cofactor>
</comment>
<keyword evidence="3" id="KW-0786">Thiamine pyrophosphate</keyword>
<evidence type="ECO:0000256" key="4">
    <source>
        <dbReference type="SAM" id="MobiDB-lite"/>
    </source>
</evidence>
<dbReference type="NCBIfam" id="TIGR03181">
    <property type="entry name" value="PDH_E1_alph_x"/>
    <property type="match status" value="1"/>
</dbReference>
<feature type="compositionally biased region" description="Low complexity" evidence="4">
    <location>
        <begin position="1"/>
        <end position="10"/>
    </location>
</feature>
<dbReference type="InterPro" id="IPR029061">
    <property type="entry name" value="THDP-binding"/>
</dbReference>
<dbReference type="Gene3D" id="3.40.50.970">
    <property type="match status" value="1"/>
</dbReference>
<evidence type="ECO:0000256" key="2">
    <source>
        <dbReference type="ARBA" id="ARBA00023002"/>
    </source>
</evidence>
<dbReference type="GO" id="GO:0000287">
    <property type="term" value="F:magnesium ion binding"/>
    <property type="evidence" value="ECO:0007669"/>
    <property type="project" value="UniProtKB-ARBA"/>
</dbReference>
<keyword evidence="6" id="KW-0670">Pyruvate</keyword>
<dbReference type="AlphaFoldDB" id="A0A1H3NND6"/>
<dbReference type="GO" id="GO:0009083">
    <property type="term" value="P:branched-chain amino acid catabolic process"/>
    <property type="evidence" value="ECO:0007669"/>
    <property type="project" value="TreeGrafter"/>
</dbReference>
<dbReference type="EMBL" id="FNPH01000004">
    <property type="protein sequence ID" value="SDY90180.1"/>
    <property type="molecule type" value="Genomic_DNA"/>
</dbReference>
<protein>
    <submittedName>
        <fullName evidence="6">Pyruvate dehydrogenase E1 component alpha subunit</fullName>
    </submittedName>
</protein>
<dbReference type="OrthoDB" id="9766715at2"/>
<dbReference type="SUPFAM" id="SSF52518">
    <property type="entry name" value="Thiamin diphosphate-binding fold (THDP-binding)"/>
    <property type="match status" value="1"/>
</dbReference>
<evidence type="ECO:0000256" key="1">
    <source>
        <dbReference type="ARBA" id="ARBA00001964"/>
    </source>
</evidence>
<dbReference type="CDD" id="cd02000">
    <property type="entry name" value="TPP_E1_PDC_ADC_BCADC"/>
    <property type="match status" value="1"/>
</dbReference>
<keyword evidence="7" id="KW-1185">Reference proteome</keyword>
<proteinExistence type="predicted"/>
<sequence length="388" mass="41800">MTTTPPAVRRASPRTRRAAAPPDPARALLPSPQPVRLLDESGARIAVAGYPEPPTDSLRELYRRMVIGRRFDLQSTALTKQGRLAVYPSARGQEACQVGAVMAVRDTDWVFPTYRESMALVSRGLDPVEVLTLLRGDWHCGYDPAARRTAPQCTPLATQTVHAAGLAYGEAQQGRDTVALAFIGDGATSEGDFHEGVNFAAVFRAPVVFFVQNNRYAISVPLSRQTAAPSLAYKGVGYGVASEQVDGNDPVAVLAVLTRAVAHARAGNGPFLVEAHTYRMEPHTNADDASRYRDGAEVEAWGGRDPIDRLETHLRGLGVLDDAAVAAIRDEAEAFAADLRTRMNAEPTVDPLSLFDHVYAAPTPQLVEQREQVRAELAAAAENKEVAG</sequence>
<accession>A0A1H3NND6</accession>
<dbReference type="InterPro" id="IPR017596">
    <property type="entry name" value="PdhA/BkdA"/>
</dbReference>